<dbReference type="AlphaFoldDB" id="A0A0D1YVH9"/>
<dbReference type="SUPFAM" id="SSF51338">
    <property type="entry name" value="Composite domain of metallo-dependent hydrolases"/>
    <property type="match status" value="2"/>
</dbReference>
<dbReference type="GO" id="GO:0046872">
    <property type="term" value="F:metal ion binding"/>
    <property type="evidence" value="ECO:0007669"/>
    <property type="project" value="UniProtKB-KW"/>
</dbReference>
<keyword evidence="2" id="KW-0479">Metal-binding</keyword>
<keyword evidence="3" id="KW-0378">Hydrolase</keyword>
<proteinExistence type="predicted"/>
<dbReference type="STRING" id="1016849.A0A0D1YVH9"/>
<dbReference type="InterPro" id="IPR006680">
    <property type="entry name" value="Amidohydro-rel"/>
</dbReference>
<feature type="domain" description="Amidohydrolase-related" evidence="5">
    <location>
        <begin position="62"/>
        <end position="416"/>
    </location>
</feature>
<name>A0A0D1YVH9_9EURO</name>
<accession>A0A0D1YVH9</accession>
<organism evidence="6 7">
    <name type="scientific">Exophiala sideris</name>
    <dbReference type="NCBI Taxonomy" id="1016849"/>
    <lineage>
        <taxon>Eukaryota</taxon>
        <taxon>Fungi</taxon>
        <taxon>Dikarya</taxon>
        <taxon>Ascomycota</taxon>
        <taxon>Pezizomycotina</taxon>
        <taxon>Eurotiomycetes</taxon>
        <taxon>Chaetothyriomycetidae</taxon>
        <taxon>Chaetothyriales</taxon>
        <taxon>Herpotrichiellaceae</taxon>
        <taxon>Exophiala</taxon>
    </lineage>
</organism>
<dbReference type="InterPro" id="IPR051607">
    <property type="entry name" value="Metallo-dep_hydrolases"/>
</dbReference>
<dbReference type="Gene3D" id="3.20.20.140">
    <property type="entry name" value="Metal-dependent hydrolases"/>
    <property type="match status" value="1"/>
</dbReference>
<gene>
    <name evidence="6" type="ORF">PV11_02140</name>
</gene>
<evidence type="ECO:0000256" key="3">
    <source>
        <dbReference type="ARBA" id="ARBA00022801"/>
    </source>
</evidence>
<dbReference type="OrthoDB" id="194468at2759"/>
<evidence type="ECO:0000256" key="1">
    <source>
        <dbReference type="ARBA" id="ARBA00001947"/>
    </source>
</evidence>
<dbReference type="PANTHER" id="PTHR11271:SF37">
    <property type="entry name" value="FAMILY PROTEIN, PUTATIVE (AFU_ORTHOLOGUE AFUA_4G00460)-RELATED"/>
    <property type="match status" value="1"/>
</dbReference>
<dbReference type="Gene3D" id="2.30.40.10">
    <property type="entry name" value="Urease, subunit C, domain 1"/>
    <property type="match status" value="1"/>
</dbReference>
<keyword evidence="4" id="KW-0862">Zinc</keyword>
<dbReference type="EMBL" id="KN846951">
    <property type="protein sequence ID" value="KIV86537.1"/>
    <property type="molecule type" value="Genomic_DNA"/>
</dbReference>
<evidence type="ECO:0000259" key="5">
    <source>
        <dbReference type="Pfam" id="PF01979"/>
    </source>
</evidence>
<evidence type="ECO:0000256" key="2">
    <source>
        <dbReference type="ARBA" id="ARBA00022723"/>
    </source>
</evidence>
<dbReference type="PANTHER" id="PTHR11271">
    <property type="entry name" value="GUANINE DEAMINASE"/>
    <property type="match status" value="1"/>
</dbReference>
<sequence>MSKVILRNGTVLAYDENSASIKVLRGASVVVEGDRIAAILDADSSKDNNDSEAEIIDVTGHIVAPGLVNTHCHMWQTAYRTLGPDITLAQYFSWVSQIASNIQEWGPKDVYIGSLEGYIEGINAGVTSFLEHAHNNWQEQVVENGLKAAQDSGARIWWCYHPFNRDNFPLDEQYRILKNLKSENLKSGDLVRFGLAMDGLDNMSDGGIQQAKQLARELEAEALTAHYLGGPWPFAQHLPELAAKHEIEDLKIPFVWSHAGFVSAKDIDLLREHNQHISITPESEMHYGHGQDTSRFIHDQASLGIDTQWTFSGDILLQARLWLQYVRGHQSTEILKRGHIPNQTPMSVMDAFLLATRNGGRALHRDDIGVLKVGAKADIVCFDGRSPNMLGWTDPVAAIVLHSNIGDIKHVMIGGQFRKRDGKLILKSGSWEEVSAQFTETAQRIQQAFRVPPPLPEFIWGKHEFEDVPNVSASRLEH</sequence>
<dbReference type="SUPFAM" id="SSF51556">
    <property type="entry name" value="Metallo-dependent hydrolases"/>
    <property type="match status" value="1"/>
</dbReference>
<evidence type="ECO:0000313" key="6">
    <source>
        <dbReference type="EMBL" id="KIV86537.1"/>
    </source>
</evidence>
<protein>
    <recommendedName>
        <fullName evidence="5">Amidohydrolase-related domain-containing protein</fullName>
    </recommendedName>
</protein>
<reference evidence="6 7" key="1">
    <citation type="submission" date="2015-01" db="EMBL/GenBank/DDBJ databases">
        <title>The Genome Sequence of Exophiala sideris CBS121828.</title>
        <authorList>
            <consortium name="The Broad Institute Genomics Platform"/>
            <person name="Cuomo C."/>
            <person name="de Hoog S."/>
            <person name="Gorbushina A."/>
            <person name="Stielow B."/>
            <person name="Teixiera M."/>
            <person name="Abouelleil A."/>
            <person name="Chapman S.B."/>
            <person name="Priest M."/>
            <person name="Young S.K."/>
            <person name="Wortman J."/>
            <person name="Nusbaum C."/>
            <person name="Birren B."/>
        </authorList>
    </citation>
    <scope>NUCLEOTIDE SEQUENCE [LARGE SCALE GENOMIC DNA]</scope>
    <source>
        <strain evidence="6 7">CBS 121828</strain>
    </source>
</reference>
<dbReference type="Pfam" id="PF01979">
    <property type="entry name" value="Amidohydro_1"/>
    <property type="match status" value="1"/>
</dbReference>
<evidence type="ECO:0000256" key="4">
    <source>
        <dbReference type="ARBA" id="ARBA00022833"/>
    </source>
</evidence>
<dbReference type="Proteomes" id="UP000053599">
    <property type="component" value="Unassembled WGS sequence"/>
</dbReference>
<comment type="cofactor">
    <cofactor evidence="1">
        <name>Zn(2+)</name>
        <dbReference type="ChEBI" id="CHEBI:29105"/>
    </cofactor>
</comment>
<dbReference type="HOGENOM" id="CLU_012358_11_1_1"/>
<dbReference type="GO" id="GO:0005829">
    <property type="term" value="C:cytosol"/>
    <property type="evidence" value="ECO:0007669"/>
    <property type="project" value="TreeGrafter"/>
</dbReference>
<dbReference type="InterPro" id="IPR032466">
    <property type="entry name" value="Metal_Hydrolase"/>
</dbReference>
<dbReference type="InterPro" id="IPR011059">
    <property type="entry name" value="Metal-dep_hydrolase_composite"/>
</dbReference>
<dbReference type="GO" id="GO:0019239">
    <property type="term" value="F:deaminase activity"/>
    <property type="evidence" value="ECO:0007669"/>
    <property type="project" value="TreeGrafter"/>
</dbReference>
<evidence type="ECO:0000313" key="7">
    <source>
        <dbReference type="Proteomes" id="UP000053599"/>
    </source>
</evidence>